<reference evidence="1 2" key="1">
    <citation type="journal article" date="2020" name="Antonie Van Leeuwenhoek">
        <title>Rhodopirellula heiligendammensis sp. nov., Rhodopirellula pilleata sp. nov., and Rhodopirellula solitaria sp. nov. isolated from natural or artificial marine surfaces in Northern Germany and California, USA, and emended description of the genus Rhodopirellula.</title>
        <authorList>
            <person name="Kallscheuer N."/>
            <person name="Wiegand S."/>
            <person name="Jogler M."/>
            <person name="Boedeker C."/>
            <person name="Peeters S.H."/>
            <person name="Rast P."/>
            <person name="Heuer A."/>
            <person name="Jetten M.S.M."/>
            <person name="Rohde M."/>
            <person name="Jogler C."/>
        </authorList>
    </citation>
    <scope>NUCLEOTIDE SEQUENCE [LARGE SCALE GENOMIC DNA]</scope>
    <source>
        <strain evidence="1 2">Poly21</strain>
    </source>
</reference>
<dbReference type="Proteomes" id="UP000319908">
    <property type="component" value="Unassembled WGS sequence"/>
</dbReference>
<dbReference type="EMBL" id="SJPU01000010">
    <property type="protein sequence ID" value="TWU08583.1"/>
    <property type="molecule type" value="Genomic_DNA"/>
</dbReference>
<comment type="caution">
    <text evidence="1">The sequence shown here is derived from an EMBL/GenBank/DDBJ whole genome shotgun (WGS) entry which is preliminary data.</text>
</comment>
<dbReference type="RefSeq" id="WP_146409975.1">
    <property type="nucleotide sequence ID" value="NZ_SJPU01000010.1"/>
</dbReference>
<dbReference type="AlphaFoldDB" id="A0A5C6B931"/>
<protein>
    <submittedName>
        <fullName evidence="1">Uncharacterized protein</fullName>
    </submittedName>
</protein>
<evidence type="ECO:0000313" key="1">
    <source>
        <dbReference type="EMBL" id="TWU08583.1"/>
    </source>
</evidence>
<keyword evidence="2" id="KW-1185">Reference proteome</keyword>
<proteinExistence type="predicted"/>
<gene>
    <name evidence="1" type="ORF">Poly21_55520</name>
</gene>
<accession>A0A5C6B931</accession>
<name>A0A5C6B931_9BACT</name>
<sequence>MNHREPTRGRDIIGNPERFVRNPTNDTLDMTTKTITITLVSRSDYHILTDAPEGVSITTPPPSLKKSLGPINDIAVNFDVDVAKITGQAFAKWLIAKLGRDAIARVGDRDFNRVSKDDSTVIDAVVRQIEHKKHDDDGGEPVS</sequence>
<evidence type="ECO:0000313" key="2">
    <source>
        <dbReference type="Proteomes" id="UP000319908"/>
    </source>
</evidence>
<organism evidence="1 2">
    <name type="scientific">Allorhodopirellula heiligendammensis</name>
    <dbReference type="NCBI Taxonomy" id="2714739"/>
    <lineage>
        <taxon>Bacteria</taxon>
        <taxon>Pseudomonadati</taxon>
        <taxon>Planctomycetota</taxon>
        <taxon>Planctomycetia</taxon>
        <taxon>Pirellulales</taxon>
        <taxon>Pirellulaceae</taxon>
        <taxon>Allorhodopirellula</taxon>
    </lineage>
</organism>